<dbReference type="WBParaSite" id="PSAMB.scaffold6771size8819.g29063.t1">
    <property type="protein sequence ID" value="PSAMB.scaffold6771size8819.g29063.t1"/>
    <property type="gene ID" value="PSAMB.scaffold6771size8819.g29063"/>
</dbReference>
<evidence type="ECO:0000313" key="3">
    <source>
        <dbReference type="WBParaSite" id="PSAMB.scaffold2625size22146.g18540.t1"/>
    </source>
</evidence>
<reference evidence="3 4" key="1">
    <citation type="submission" date="2022-11" db="UniProtKB">
        <authorList>
            <consortium name="WormBaseParasite"/>
        </authorList>
    </citation>
    <scope>IDENTIFICATION</scope>
</reference>
<keyword evidence="2" id="KW-1185">Reference proteome</keyword>
<evidence type="ECO:0000313" key="4">
    <source>
        <dbReference type="WBParaSite" id="PSAMB.scaffold6771size8819.g29063.t1"/>
    </source>
</evidence>
<dbReference type="Proteomes" id="UP000887566">
    <property type="component" value="Unplaced"/>
</dbReference>
<evidence type="ECO:0000313" key="2">
    <source>
        <dbReference type="Proteomes" id="UP000887566"/>
    </source>
</evidence>
<proteinExistence type="predicted"/>
<dbReference type="Pfam" id="PF03670">
    <property type="entry name" value="UPF0184"/>
    <property type="match status" value="1"/>
</dbReference>
<feature type="region of interest" description="Disordered" evidence="1">
    <location>
        <begin position="1"/>
        <end position="22"/>
    </location>
</feature>
<sequence>MTMSKNNTRDDPEIDENSEEYRDVEAQLDHLNQYMDSMEERIRQHNEKLRALLNEQRAEREQKKSEN</sequence>
<evidence type="ECO:0000256" key="1">
    <source>
        <dbReference type="SAM" id="MobiDB-lite"/>
    </source>
</evidence>
<organism evidence="2 4">
    <name type="scientific">Plectus sambesii</name>
    <dbReference type="NCBI Taxonomy" id="2011161"/>
    <lineage>
        <taxon>Eukaryota</taxon>
        <taxon>Metazoa</taxon>
        <taxon>Ecdysozoa</taxon>
        <taxon>Nematoda</taxon>
        <taxon>Chromadorea</taxon>
        <taxon>Plectida</taxon>
        <taxon>Plectina</taxon>
        <taxon>Plectoidea</taxon>
        <taxon>Plectidae</taxon>
        <taxon>Plectus</taxon>
    </lineage>
</organism>
<accession>A0A914XAQ3</accession>
<protein>
    <submittedName>
        <fullName evidence="3 4">Uncharacterized protein</fullName>
    </submittedName>
</protein>
<name>A0A914XAQ3_9BILA</name>
<dbReference type="AlphaFoldDB" id="A0A914XAQ3"/>
<dbReference type="WBParaSite" id="PSAMB.scaffold2625size22146.g18540.t1">
    <property type="protein sequence ID" value="PSAMB.scaffold2625size22146.g18540.t1"/>
    <property type="gene ID" value="PSAMB.scaffold2625size22146.g18540"/>
</dbReference>